<dbReference type="InterPro" id="IPR003495">
    <property type="entry name" value="CobW/HypB/UreG_nucleotide-bd"/>
</dbReference>
<evidence type="ECO:0000313" key="2">
    <source>
        <dbReference type="EMBL" id="GFH22920.1"/>
    </source>
</evidence>
<gene>
    <name evidence="2" type="ORF">HaLaN_20456</name>
</gene>
<organism evidence="2 3">
    <name type="scientific">Haematococcus lacustris</name>
    <name type="common">Green alga</name>
    <name type="synonym">Haematococcus pluvialis</name>
    <dbReference type="NCBI Taxonomy" id="44745"/>
    <lineage>
        <taxon>Eukaryota</taxon>
        <taxon>Viridiplantae</taxon>
        <taxon>Chlorophyta</taxon>
        <taxon>core chlorophytes</taxon>
        <taxon>Chlorophyceae</taxon>
        <taxon>CS clade</taxon>
        <taxon>Chlamydomonadales</taxon>
        <taxon>Haematococcaceae</taxon>
        <taxon>Haematococcus</taxon>
    </lineage>
</organism>
<dbReference type="InterPro" id="IPR027417">
    <property type="entry name" value="P-loop_NTPase"/>
</dbReference>
<protein>
    <submittedName>
        <fullName evidence="2">Cobalamin synthesis protein p47k</fullName>
    </submittedName>
</protein>
<comment type="caution">
    <text evidence="2">The sequence shown here is derived from an EMBL/GenBank/DDBJ whole genome shotgun (WGS) entry which is preliminary data.</text>
</comment>
<dbReference type="Pfam" id="PF02492">
    <property type="entry name" value="cobW"/>
    <property type="match status" value="1"/>
</dbReference>
<dbReference type="PANTHER" id="PTHR13748:SF59">
    <property type="entry name" value="COBW C-TERMINAL DOMAIN-CONTAINING PROTEIN"/>
    <property type="match status" value="1"/>
</dbReference>
<dbReference type="EMBL" id="BLLF01002155">
    <property type="protein sequence ID" value="GFH22920.1"/>
    <property type="molecule type" value="Genomic_DNA"/>
</dbReference>
<dbReference type="PANTHER" id="PTHR13748">
    <property type="entry name" value="COBW-RELATED"/>
    <property type="match status" value="1"/>
</dbReference>
<dbReference type="AlphaFoldDB" id="A0A699ZP53"/>
<dbReference type="SUPFAM" id="SSF52540">
    <property type="entry name" value="P-loop containing nucleoside triphosphate hydrolases"/>
    <property type="match status" value="1"/>
</dbReference>
<dbReference type="InterPro" id="IPR051316">
    <property type="entry name" value="Zinc-reg_GTPase_activator"/>
</dbReference>
<name>A0A699ZP53_HAELA</name>
<feature type="non-terminal residue" evidence="2">
    <location>
        <position position="92"/>
    </location>
</feature>
<sequence length="92" mass="9303">MPLGVQVVETSGVGDAEPLAALLLAHGFRLEAVVAVVDAEAGLAALQQQAVARAQVSSADLVLLNKCDLAGLGAVADTEDLVQQVSPGVRML</sequence>
<evidence type="ECO:0000259" key="1">
    <source>
        <dbReference type="Pfam" id="PF02492"/>
    </source>
</evidence>
<reference evidence="2 3" key="1">
    <citation type="submission" date="2020-02" db="EMBL/GenBank/DDBJ databases">
        <title>Draft genome sequence of Haematococcus lacustris strain NIES-144.</title>
        <authorList>
            <person name="Morimoto D."/>
            <person name="Nakagawa S."/>
            <person name="Yoshida T."/>
            <person name="Sawayama S."/>
        </authorList>
    </citation>
    <scope>NUCLEOTIDE SEQUENCE [LARGE SCALE GENOMIC DNA]</scope>
    <source>
        <strain evidence="2 3">NIES-144</strain>
    </source>
</reference>
<proteinExistence type="predicted"/>
<keyword evidence="3" id="KW-1185">Reference proteome</keyword>
<feature type="domain" description="CobW/HypB/UreG nucleotide-binding" evidence="1">
    <location>
        <begin position="7"/>
        <end position="90"/>
    </location>
</feature>
<dbReference type="Proteomes" id="UP000485058">
    <property type="component" value="Unassembled WGS sequence"/>
</dbReference>
<feature type="non-terminal residue" evidence="2">
    <location>
        <position position="1"/>
    </location>
</feature>
<accession>A0A699ZP53</accession>
<evidence type="ECO:0000313" key="3">
    <source>
        <dbReference type="Proteomes" id="UP000485058"/>
    </source>
</evidence>
<dbReference type="Gene3D" id="3.40.50.300">
    <property type="entry name" value="P-loop containing nucleotide triphosphate hydrolases"/>
    <property type="match status" value="1"/>
</dbReference>